<accession>A0ABN9R6B5</accession>
<reference evidence="3" key="1">
    <citation type="submission" date="2023-10" db="EMBL/GenBank/DDBJ databases">
        <authorList>
            <person name="Chen Y."/>
            <person name="Shah S."/>
            <person name="Dougan E. K."/>
            <person name="Thang M."/>
            <person name="Chan C."/>
        </authorList>
    </citation>
    <scope>NUCLEOTIDE SEQUENCE [LARGE SCALE GENOMIC DNA]</scope>
</reference>
<gene>
    <name evidence="3" type="ORF">PCOR1329_LOCUS17249</name>
</gene>
<proteinExistence type="predicted"/>
<keyword evidence="2" id="KW-1133">Transmembrane helix</keyword>
<dbReference type="Proteomes" id="UP001189429">
    <property type="component" value="Unassembled WGS sequence"/>
</dbReference>
<organism evidence="3 4">
    <name type="scientific">Prorocentrum cordatum</name>
    <dbReference type="NCBI Taxonomy" id="2364126"/>
    <lineage>
        <taxon>Eukaryota</taxon>
        <taxon>Sar</taxon>
        <taxon>Alveolata</taxon>
        <taxon>Dinophyceae</taxon>
        <taxon>Prorocentrales</taxon>
        <taxon>Prorocentraceae</taxon>
        <taxon>Prorocentrum</taxon>
    </lineage>
</organism>
<protein>
    <recommendedName>
        <fullName evidence="5">Chitin synthase</fullName>
    </recommendedName>
</protein>
<feature type="region of interest" description="Disordered" evidence="1">
    <location>
        <begin position="522"/>
        <end position="553"/>
    </location>
</feature>
<dbReference type="EMBL" id="CAUYUJ010005335">
    <property type="protein sequence ID" value="CAK0813248.1"/>
    <property type="molecule type" value="Genomic_DNA"/>
</dbReference>
<feature type="transmembrane region" description="Helical" evidence="2">
    <location>
        <begin position="360"/>
        <end position="380"/>
    </location>
</feature>
<keyword evidence="2" id="KW-0812">Transmembrane</keyword>
<keyword evidence="4" id="KW-1185">Reference proteome</keyword>
<feature type="transmembrane region" description="Helical" evidence="2">
    <location>
        <begin position="68"/>
        <end position="87"/>
    </location>
</feature>
<sequence>MSNRPWFVQDPFIALNARDFCFDGRNITKQTVTAEYSDMGTSDIATLRVVDEFVRHMYHVFVKDNQSLIGWFLAFIVMALLGAVVAMPFTGSSFVAVIAWSAGPCLLFLVLLVFIQFRVFGPLTFHPFLGVFRWNLRGWQAFVSSCFVIALFVPMYQELRSIWHRYYRYSLQTNFFACGRDRLLHELRESACCPHVILTGTVNDYRTTGAEKEDTVAEISFSSLHLGSGKLGYCRSPRWESLSKLTALTGAGCLDAAALSLNSQSAALKMRFWLEVLNLSWGDYVLFGQHQGHAWRCVEDLGRRAAKRCPGWEGMFVYASHRITPGTALCVTYLLMNLAWHLKSADMAFTCHLARTVSVAAFGLLLFILALSFFASCPALQWTMFSPWLRQIHQGIAHQYEGPSPPGLLYVTDGGVADCTTLVQLMMRGSERILLVLAAADPDDDLGVLRAAMDVARKEKIGGFFDPADARRDVNILFDEFKQSRDKTWMHVGIRYGWDGPEAGRKLGHLVIVKNRLPDQFKSRPCHPPLTEDEIKHGPGKTSRRPSEDAERLDMNSDELGPWGCCDCCHGLCNCGPKFPHGNFAGYLYLTPAWFNELCRLGYDISQEAVDALFTLRFDEGLAAARA</sequence>
<name>A0ABN9R6B5_9DINO</name>
<keyword evidence="2" id="KW-0472">Membrane</keyword>
<comment type="caution">
    <text evidence="3">The sequence shown here is derived from an EMBL/GenBank/DDBJ whole genome shotgun (WGS) entry which is preliminary data.</text>
</comment>
<evidence type="ECO:0008006" key="5">
    <source>
        <dbReference type="Google" id="ProtNLM"/>
    </source>
</evidence>
<evidence type="ECO:0000256" key="2">
    <source>
        <dbReference type="SAM" id="Phobius"/>
    </source>
</evidence>
<evidence type="ECO:0000256" key="1">
    <source>
        <dbReference type="SAM" id="MobiDB-lite"/>
    </source>
</evidence>
<evidence type="ECO:0000313" key="3">
    <source>
        <dbReference type="EMBL" id="CAK0813248.1"/>
    </source>
</evidence>
<feature type="transmembrane region" description="Helical" evidence="2">
    <location>
        <begin position="94"/>
        <end position="117"/>
    </location>
</feature>
<feature type="transmembrane region" description="Helical" evidence="2">
    <location>
        <begin position="137"/>
        <end position="156"/>
    </location>
</feature>
<evidence type="ECO:0000313" key="4">
    <source>
        <dbReference type="Proteomes" id="UP001189429"/>
    </source>
</evidence>